<keyword evidence="9" id="KW-0406">Ion transport</keyword>
<dbReference type="PANTHER" id="PTHR48086:SF3">
    <property type="entry name" value="SODIUM_PROLINE SYMPORTER"/>
    <property type="match status" value="1"/>
</dbReference>
<comment type="caution">
    <text evidence="15">The sequence shown here is derived from an EMBL/GenBank/DDBJ whole genome shotgun (WGS) entry which is preliminary data.</text>
</comment>
<evidence type="ECO:0000256" key="2">
    <source>
        <dbReference type="ARBA" id="ARBA00006434"/>
    </source>
</evidence>
<feature type="transmembrane region" description="Helical" evidence="14">
    <location>
        <begin position="321"/>
        <end position="346"/>
    </location>
</feature>
<dbReference type="InterPro" id="IPR001734">
    <property type="entry name" value="Na/solute_symporter"/>
</dbReference>
<feature type="transmembrane region" description="Helical" evidence="14">
    <location>
        <begin position="275"/>
        <end position="301"/>
    </location>
</feature>
<gene>
    <name evidence="15" type="ORF">C495_14347</name>
</gene>
<dbReference type="AlphaFoldDB" id="L9W2H4"/>
<dbReference type="PROSITE" id="PS00456">
    <property type="entry name" value="NA_SOLUT_SYMP_1"/>
    <property type="match status" value="1"/>
</dbReference>
<keyword evidence="7 14" id="KW-1133">Transmembrane helix</keyword>
<dbReference type="Gene3D" id="1.20.1730.10">
    <property type="entry name" value="Sodium/glucose cotransporter"/>
    <property type="match status" value="1"/>
</dbReference>
<evidence type="ECO:0000313" key="16">
    <source>
        <dbReference type="Proteomes" id="UP000011661"/>
    </source>
</evidence>
<comment type="subcellular location">
    <subcellularLocation>
        <location evidence="1">Cell membrane</location>
        <topology evidence="1">Multi-pass membrane protein</topology>
    </subcellularLocation>
</comment>
<keyword evidence="4" id="KW-1003">Cell membrane</keyword>
<dbReference type="GO" id="GO:0031402">
    <property type="term" value="F:sodium ion binding"/>
    <property type="evidence" value="ECO:0007669"/>
    <property type="project" value="InterPro"/>
</dbReference>
<dbReference type="STRING" id="1230460.C495_14347"/>
<dbReference type="GO" id="GO:0015824">
    <property type="term" value="P:proline transport"/>
    <property type="evidence" value="ECO:0007669"/>
    <property type="project" value="InterPro"/>
</dbReference>
<feature type="transmembrane region" description="Helical" evidence="14">
    <location>
        <begin position="450"/>
        <end position="469"/>
    </location>
</feature>
<accession>L9W2H4</accession>
<evidence type="ECO:0000256" key="14">
    <source>
        <dbReference type="SAM" id="Phobius"/>
    </source>
</evidence>
<dbReference type="PANTHER" id="PTHR48086">
    <property type="entry name" value="SODIUM/PROLINE SYMPORTER-RELATED"/>
    <property type="match status" value="1"/>
</dbReference>
<evidence type="ECO:0000256" key="10">
    <source>
        <dbReference type="ARBA" id="ARBA00023136"/>
    </source>
</evidence>
<evidence type="ECO:0000256" key="6">
    <source>
        <dbReference type="ARBA" id="ARBA00022847"/>
    </source>
</evidence>
<feature type="transmembrane region" description="Helical" evidence="14">
    <location>
        <begin position="425"/>
        <end position="444"/>
    </location>
</feature>
<dbReference type="NCBIfam" id="TIGR00813">
    <property type="entry name" value="sss"/>
    <property type="match status" value="1"/>
</dbReference>
<feature type="transmembrane region" description="Helical" evidence="14">
    <location>
        <begin position="399"/>
        <end position="418"/>
    </location>
</feature>
<feature type="transmembrane region" description="Helical" evidence="14">
    <location>
        <begin position="6"/>
        <end position="24"/>
    </location>
</feature>
<dbReference type="GO" id="GO:0005886">
    <property type="term" value="C:plasma membrane"/>
    <property type="evidence" value="ECO:0007669"/>
    <property type="project" value="UniProtKB-SubCell"/>
</dbReference>
<feature type="transmembrane region" description="Helical" evidence="14">
    <location>
        <begin position="74"/>
        <end position="92"/>
    </location>
</feature>
<comment type="similarity">
    <text evidence="2 13">Belongs to the sodium:solute symporter (SSF) (TC 2.A.21) family.</text>
</comment>
<keyword evidence="6" id="KW-0769">Symport</keyword>
<dbReference type="PROSITE" id="PS50283">
    <property type="entry name" value="NA_SOLUT_SYMP_3"/>
    <property type="match status" value="1"/>
</dbReference>
<keyword evidence="5 14" id="KW-0812">Transmembrane</keyword>
<evidence type="ECO:0000256" key="7">
    <source>
        <dbReference type="ARBA" id="ARBA00022989"/>
    </source>
</evidence>
<sequence length="490" mass="52170">MATLQLTFGVYLLILLAIGLYFYFTTDTQRLSEYLIADRDVGTWPVAISEVSSVASGWTFFAWVGVGFTVGLNGLWFSVTMIFIIVFMYRYVGSRFRRQSESLGSITIADHLSLAVEDERLSFYIRVVATLSILVFMGAYIGAQIIAVGEAMDTGVGIDYLAAVAVGGVVVGLYTTLGGFNASIWTDVFQGVLIFVAAVTLPVLMIMEVGGWSVFLSEAAAVDDAALLDLNAGLAGQAMLIATLAWVTFAFGTIGQPHSLMRLQAIRSERHLSGAAVISVAFQSLRLTVPLLIGMAGRIIYGSVEDPESVAMVAIVDFFPAVIAGILLAAIISAILSTSDSMLLVASSDLTRFYEEQIDPKASDTELILLGRGVIGVLAIGGIVLAFLRPGTIFEIIEFAYVGLGATFGLPLLFLLFWERTTGEAVLAGIVTGLLTSIGNLYLFPDLFPILVWPLCLAVIVGVTLVTAADGAGVADVPEPTPQRVDPADD</sequence>
<keyword evidence="16" id="KW-1185">Reference proteome</keyword>
<evidence type="ECO:0000256" key="12">
    <source>
        <dbReference type="ARBA" id="ARBA00033708"/>
    </source>
</evidence>
<dbReference type="RefSeq" id="WP_008164065.1">
    <property type="nucleotide sequence ID" value="NZ_AOHX01000045.1"/>
</dbReference>
<feature type="transmembrane region" description="Helical" evidence="14">
    <location>
        <begin position="160"/>
        <end position="180"/>
    </location>
</feature>
<dbReference type="CDD" id="cd11475">
    <property type="entry name" value="SLC5sbd_PutP"/>
    <property type="match status" value="1"/>
</dbReference>
<keyword evidence="10 14" id="KW-0472">Membrane</keyword>
<dbReference type="InterPro" id="IPR038377">
    <property type="entry name" value="Na/Glc_symporter_sf"/>
</dbReference>
<keyword evidence="11" id="KW-0739">Sodium transport</keyword>
<evidence type="ECO:0000256" key="4">
    <source>
        <dbReference type="ARBA" id="ARBA00022475"/>
    </source>
</evidence>
<dbReference type="EMBL" id="AOHX01000045">
    <property type="protein sequence ID" value="ELY42503.1"/>
    <property type="molecule type" value="Genomic_DNA"/>
</dbReference>
<evidence type="ECO:0000313" key="15">
    <source>
        <dbReference type="EMBL" id="ELY42503.1"/>
    </source>
</evidence>
<evidence type="ECO:0000256" key="8">
    <source>
        <dbReference type="ARBA" id="ARBA00023053"/>
    </source>
</evidence>
<dbReference type="InterPro" id="IPR011851">
    <property type="entry name" value="Na/Pro_symporter"/>
</dbReference>
<dbReference type="OrthoDB" id="9779at2157"/>
<dbReference type="Pfam" id="PF00474">
    <property type="entry name" value="SSF"/>
    <property type="match status" value="1"/>
</dbReference>
<proteinExistence type="inferred from homology"/>
<evidence type="ECO:0000256" key="1">
    <source>
        <dbReference type="ARBA" id="ARBA00004651"/>
    </source>
</evidence>
<dbReference type="InterPro" id="IPR018212">
    <property type="entry name" value="Na/solute_symporter_CS"/>
</dbReference>
<dbReference type="PATRIC" id="fig|1230460.4.peg.2918"/>
<evidence type="ECO:0000256" key="9">
    <source>
        <dbReference type="ARBA" id="ARBA00023065"/>
    </source>
</evidence>
<evidence type="ECO:0000256" key="13">
    <source>
        <dbReference type="RuleBase" id="RU362091"/>
    </source>
</evidence>
<reference evidence="15 16" key="1">
    <citation type="journal article" date="2014" name="PLoS Genet.">
        <title>Phylogenetically driven sequencing of extremely halophilic archaea reveals strategies for static and dynamic osmo-response.</title>
        <authorList>
            <person name="Becker E.A."/>
            <person name="Seitzer P.M."/>
            <person name="Tritt A."/>
            <person name="Larsen D."/>
            <person name="Krusor M."/>
            <person name="Yao A.I."/>
            <person name="Wu D."/>
            <person name="Madern D."/>
            <person name="Eisen J.A."/>
            <person name="Darling A.E."/>
            <person name="Facciotti M.T."/>
        </authorList>
    </citation>
    <scope>NUCLEOTIDE SEQUENCE [LARGE SCALE GENOMIC DNA]</scope>
    <source>
        <strain evidence="15 16">JCM 14089</strain>
    </source>
</reference>
<dbReference type="Proteomes" id="UP000011661">
    <property type="component" value="Unassembled WGS sequence"/>
</dbReference>
<feature type="transmembrane region" description="Helical" evidence="14">
    <location>
        <begin position="192"/>
        <end position="214"/>
    </location>
</feature>
<evidence type="ECO:0000256" key="5">
    <source>
        <dbReference type="ARBA" id="ARBA00022692"/>
    </source>
</evidence>
<evidence type="ECO:0000256" key="3">
    <source>
        <dbReference type="ARBA" id="ARBA00022448"/>
    </source>
</evidence>
<feature type="transmembrane region" description="Helical" evidence="14">
    <location>
        <begin position="123"/>
        <end position="148"/>
    </location>
</feature>
<keyword evidence="3" id="KW-0813">Transport</keyword>
<dbReference type="eggNOG" id="arCOG01316">
    <property type="taxonomic scope" value="Archaea"/>
</dbReference>
<name>L9W2H4_9EURY</name>
<dbReference type="InterPro" id="IPR050277">
    <property type="entry name" value="Sodium:Solute_Symporter"/>
</dbReference>
<keyword evidence="8" id="KW-0915">Sodium</keyword>
<organism evidence="15 16">
    <name type="scientific">Natronorubrum sulfidifaciens JCM 14089</name>
    <dbReference type="NCBI Taxonomy" id="1230460"/>
    <lineage>
        <taxon>Archaea</taxon>
        <taxon>Methanobacteriati</taxon>
        <taxon>Methanobacteriota</taxon>
        <taxon>Stenosarchaea group</taxon>
        <taxon>Halobacteria</taxon>
        <taxon>Halobacteriales</taxon>
        <taxon>Natrialbaceae</taxon>
        <taxon>Natronorubrum</taxon>
    </lineage>
</organism>
<protein>
    <submittedName>
        <fullName evidence="15">Sodium/proline symporter</fullName>
    </submittedName>
</protein>
<feature type="transmembrane region" description="Helical" evidence="14">
    <location>
        <begin position="234"/>
        <end position="254"/>
    </location>
</feature>
<feature type="transmembrane region" description="Helical" evidence="14">
    <location>
        <begin position="367"/>
        <end position="387"/>
    </location>
</feature>
<dbReference type="GO" id="GO:0005298">
    <property type="term" value="F:proline:sodium symporter activity"/>
    <property type="evidence" value="ECO:0007669"/>
    <property type="project" value="InterPro"/>
</dbReference>
<evidence type="ECO:0000256" key="11">
    <source>
        <dbReference type="ARBA" id="ARBA00023201"/>
    </source>
</evidence>
<comment type="catalytic activity">
    <reaction evidence="12">
        <text>L-proline(in) + Na(+)(in) = L-proline(out) + Na(+)(out)</text>
        <dbReference type="Rhea" id="RHEA:28967"/>
        <dbReference type="ChEBI" id="CHEBI:29101"/>
        <dbReference type="ChEBI" id="CHEBI:60039"/>
    </reaction>
</comment>